<evidence type="ECO:0000256" key="3">
    <source>
        <dbReference type="ARBA" id="ARBA00022490"/>
    </source>
</evidence>
<feature type="coiled-coil region" evidence="7">
    <location>
        <begin position="115"/>
        <end position="171"/>
    </location>
</feature>
<comment type="similarity">
    <text evidence="2">Belongs to the DivIVA family.</text>
</comment>
<sequence>MNITPLEIRQKQFERVFRGYSKEEVDAYLASLSQAWEKMLDEQRELRLKTETLQQEVHKLREIENSLFKTLKTAEDTSHNIIDQAQKKSDLQLREAQLKVDALLKDARWKAKTIVEDAEDEAKQTYTRLQREVQALEREYNTLESYRDNLLNEFKNLAKDAISRVERAEMKSAKASLEFARTAALSLSSHDDVEESREEPKPSRRLPEVPEVTAQETPEPERPTPDAQVEEELPEAETEEDHDTPEPATPEPDATQPQPPHRSKSGGSFFDQLG</sequence>
<evidence type="ECO:0000256" key="8">
    <source>
        <dbReference type="SAM" id="MobiDB-lite"/>
    </source>
</evidence>
<dbReference type="OrthoDB" id="9815492at2"/>
<feature type="compositionally biased region" description="Basic and acidic residues" evidence="8">
    <location>
        <begin position="198"/>
        <end position="208"/>
    </location>
</feature>
<dbReference type="PANTHER" id="PTHR35794">
    <property type="entry name" value="CELL DIVISION PROTEIN DIVIVA"/>
    <property type="match status" value="1"/>
</dbReference>
<dbReference type="InterPro" id="IPR019933">
    <property type="entry name" value="DivIVA_domain"/>
</dbReference>
<dbReference type="GO" id="GO:0051301">
    <property type="term" value="P:cell division"/>
    <property type="evidence" value="ECO:0007669"/>
    <property type="project" value="UniProtKB-KW"/>
</dbReference>
<evidence type="ECO:0000256" key="2">
    <source>
        <dbReference type="ARBA" id="ARBA00009008"/>
    </source>
</evidence>
<evidence type="ECO:0000256" key="1">
    <source>
        <dbReference type="ARBA" id="ARBA00004496"/>
    </source>
</evidence>
<keyword evidence="3" id="KW-0963">Cytoplasm</keyword>
<organism evidence="9 10">
    <name type="scientific">Catalinimonas alkaloidigena</name>
    <dbReference type="NCBI Taxonomy" id="1075417"/>
    <lineage>
        <taxon>Bacteria</taxon>
        <taxon>Pseudomonadati</taxon>
        <taxon>Bacteroidota</taxon>
        <taxon>Cytophagia</taxon>
        <taxon>Cytophagales</taxon>
        <taxon>Catalimonadaceae</taxon>
        <taxon>Catalinimonas</taxon>
    </lineage>
</organism>
<keyword evidence="6" id="KW-0131">Cell cycle</keyword>
<proteinExistence type="inferred from homology"/>
<evidence type="ECO:0000256" key="4">
    <source>
        <dbReference type="ARBA" id="ARBA00022618"/>
    </source>
</evidence>
<dbReference type="EMBL" id="FNFO01000001">
    <property type="protein sequence ID" value="SDJ91246.1"/>
    <property type="molecule type" value="Genomic_DNA"/>
</dbReference>
<name>A0A1G8XLD0_9BACT</name>
<evidence type="ECO:0000256" key="6">
    <source>
        <dbReference type="ARBA" id="ARBA00023306"/>
    </source>
</evidence>
<dbReference type="STRING" id="1075417.SAMN05421823_101403"/>
<evidence type="ECO:0000313" key="10">
    <source>
        <dbReference type="Proteomes" id="UP000198510"/>
    </source>
</evidence>
<feature type="region of interest" description="Disordered" evidence="8">
    <location>
        <begin position="187"/>
        <end position="274"/>
    </location>
</feature>
<dbReference type="InterPro" id="IPR007793">
    <property type="entry name" value="DivIVA_fam"/>
</dbReference>
<keyword evidence="10" id="KW-1185">Reference proteome</keyword>
<reference evidence="9 10" key="1">
    <citation type="submission" date="2016-10" db="EMBL/GenBank/DDBJ databases">
        <authorList>
            <person name="de Groot N.N."/>
        </authorList>
    </citation>
    <scope>NUCLEOTIDE SEQUENCE [LARGE SCALE GENOMIC DNA]</scope>
    <source>
        <strain evidence="9 10">DSM 25186</strain>
    </source>
</reference>
<evidence type="ECO:0000256" key="5">
    <source>
        <dbReference type="ARBA" id="ARBA00023054"/>
    </source>
</evidence>
<evidence type="ECO:0000256" key="7">
    <source>
        <dbReference type="SAM" id="Coils"/>
    </source>
</evidence>
<dbReference type="AlphaFoldDB" id="A0A1G8XLD0"/>
<feature type="compositionally biased region" description="Acidic residues" evidence="8">
    <location>
        <begin position="228"/>
        <end position="243"/>
    </location>
</feature>
<dbReference type="Pfam" id="PF05103">
    <property type="entry name" value="DivIVA"/>
    <property type="match status" value="1"/>
</dbReference>
<protein>
    <submittedName>
        <fullName evidence="9">Cell division initiation protein</fullName>
    </submittedName>
</protein>
<dbReference type="PANTHER" id="PTHR35794:SF2">
    <property type="entry name" value="CELL DIVISION PROTEIN DIVIVA"/>
    <property type="match status" value="1"/>
</dbReference>
<keyword evidence="5 7" id="KW-0175">Coiled coil</keyword>
<dbReference type="NCBIfam" id="TIGR03544">
    <property type="entry name" value="DivI1A_domain"/>
    <property type="match status" value="1"/>
</dbReference>
<dbReference type="Gene3D" id="6.10.250.660">
    <property type="match status" value="1"/>
</dbReference>
<dbReference type="GO" id="GO:0005737">
    <property type="term" value="C:cytoplasm"/>
    <property type="evidence" value="ECO:0007669"/>
    <property type="project" value="UniProtKB-SubCell"/>
</dbReference>
<accession>A0A1G8XLD0</accession>
<dbReference type="Proteomes" id="UP000198510">
    <property type="component" value="Unassembled WGS sequence"/>
</dbReference>
<evidence type="ECO:0000313" key="9">
    <source>
        <dbReference type="EMBL" id="SDJ91246.1"/>
    </source>
</evidence>
<dbReference type="RefSeq" id="WP_089678398.1">
    <property type="nucleotide sequence ID" value="NZ_FNFO01000001.1"/>
</dbReference>
<gene>
    <name evidence="9" type="ORF">SAMN05421823_101403</name>
</gene>
<keyword evidence="4 9" id="KW-0132">Cell division</keyword>
<comment type="subcellular location">
    <subcellularLocation>
        <location evidence="1">Cytoplasm</location>
    </subcellularLocation>
</comment>